<dbReference type="InParanoid" id="A0A665U2G8"/>
<evidence type="ECO:0000313" key="3">
    <source>
        <dbReference type="Proteomes" id="UP000472264"/>
    </source>
</evidence>
<dbReference type="Gene3D" id="1.10.533.10">
    <property type="entry name" value="Death Domain, Fas"/>
    <property type="match status" value="1"/>
</dbReference>
<reference evidence="2" key="2">
    <citation type="submission" date="2025-08" db="UniProtKB">
        <authorList>
            <consortium name="Ensembl"/>
        </authorList>
    </citation>
    <scope>IDENTIFICATION</scope>
</reference>
<proteinExistence type="predicted"/>
<feature type="domain" description="Pyrin" evidence="1">
    <location>
        <begin position="5"/>
        <end position="76"/>
    </location>
</feature>
<dbReference type="Pfam" id="PF02758">
    <property type="entry name" value="PYRIN"/>
    <property type="match status" value="1"/>
</dbReference>
<reference evidence="2" key="3">
    <citation type="submission" date="2025-09" db="UniProtKB">
        <authorList>
            <consortium name="Ensembl"/>
        </authorList>
    </citation>
    <scope>IDENTIFICATION</scope>
</reference>
<dbReference type="AlphaFoldDB" id="A0A665U2G8"/>
<dbReference type="InterPro" id="IPR011029">
    <property type="entry name" value="DEATH-like_dom_sf"/>
</dbReference>
<evidence type="ECO:0000313" key="2">
    <source>
        <dbReference type="Ensembl" id="ENSENLP00000013501.1"/>
    </source>
</evidence>
<dbReference type="Proteomes" id="UP000472264">
    <property type="component" value="Chromosome 20"/>
</dbReference>
<dbReference type="InterPro" id="IPR004020">
    <property type="entry name" value="DAPIN"/>
</dbReference>
<evidence type="ECO:0000259" key="1">
    <source>
        <dbReference type="SMART" id="SM01289"/>
    </source>
</evidence>
<dbReference type="SMART" id="SM01289">
    <property type="entry name" value="PYRIN"/>
    <property type="match status" value="1"/>
</dbReference>
<dbReference type="SUPFAM" id="SSF47986">
    <property type="entry name" value="DEATH domain"/>
    <property type="match status" value="1"/>
</dbReference>
<organism evidence="2 3">
    <name type="scientific">Echeneis naucrates</name>
    <name type="common">Live sharksucker</name>
    <dbReference type="NCBI Taxonomy" id="173247"/>
    <lineage>
        <taxon>Eukaryota</taxon>
        <taxon>Metazoa</taxon>
        <taxon>Chordata</taxon>
        <taxon>Craniata</taxon>
        <taxon>Vertebrata</taxon>
        <taxon>Euteleostomi</taxon>
        <taxon>Actinopterygii</taxon>
        <taxon>Neopterygii</taxon>
        <taxon>Teleostei</taxon>
        <taxon>Neoteleostei</taxon>
        <taxon>Acanthomorphata</taxon>
        <taxon>Carangaria</taxon>
        <taxon>Carangiformes</taxon>
        <taxon>Echeneidae</taxon>
        <taxon>Echeneis</taxon>
    </lineage>
</organism>
<protein>
    <recommendedName>
        <fullName evidence="1">Pyrin domain-containing protein</fullName>
    </recommendedName>
</protein>
<keyword evidence="3" id="KW-1185">Reference proteome</keyword>
<dbReference type="Ensembl" id="ENSENLT00000014043.1">
    <property type="protein sequence ID" value="ENSENLP00000013501.1"/>
    <property type="gene ID" value="ENSENLG00000006377.1"/>
</dbReference>
<reference evidence="2" key="1">
    <citation type="submission" date="2021-04" db="EMBL/GenBank/DDBJ databases">
        <authorList>
            <consortium name="Wellcome Sanger Institute Data Sharing"/>
        </authorList>
    </citation>
    <scope>NUCLEOTIDE SEQUENCE [LARGE SCALE GENOMIC DNA]</scope>
</reference>
<name>A0A665U2G8_ECHNA</name>
<dbReference type="OMA" id="TWNNIPP"/>
<accession>A0A665U2G8</accession>
<sequence>QIQRCDELKSDILDDLTEEEFKRFKWYLGKTTVDNIVPIKVMELSKAEREEVVDLMVHKVLLQKISRNDLLQGLLQHQNLQPSV</sequence>